<keyword evidence="3 7" id="KW-0963">Cytoplasm</keyword>
<reference evidence="9" key="1">
    <citation type="journal article" date="2018" name="Science">
        <title>A primordial and reversible TCA cycle in a facultatively chemolithoautotrophic thermophile.</title>
        <authorList>
            <person name="Nunoura T."/>
            <person name="Chikaraishi Y."/>
            <person name="Izaki R."/>
            <person name="Suwa T."/>
            <person name="Sato T."/>
            <person name="Harada T."/>
            <person name="Mori K."/>
            <person name="Kato Y."/>
            <person name="Miyazaki M."/>
            <person name="Shimamura S."/>
            <person name="Yanagawa K."/>
            <person name="Shuto A."/>
            <person name="Ohkouchi N."/>
            <person name="Fujita N."/>
            <person name="Takaki Y."/>
            <person name="Atomi H."/>
            <person name="Takai K."/>
        </authorList>
    </citation>
    <scope>NUCLEOTIDE SEQUENCE [LARGE SCALE GENOMIC DNA]</scope>
    <source>
        <strain evidence="9">DSM 17441 / JCM 13301 / NBRC 103674 / ABI70S6</strain>
    </source>
</reference>
<dbReference type="NCBIfam" id="TIGR00080">
    <property type="entry name" value="pimt"/>
    <property type="match status" value="1"/>
</dbReference>
<dbReference type="STRING" id="1298851.TST_0484"/>
<comment type="catalytic activity">
    <reaction evidence="7">
        <text>[protein]-L-isoaspartate + S-adenosyl-L-methionine = [protein]-L-isoaspartate alpha-methyl ester + S-adenosyl-L-homocysteine</text>
        <dbReference type="Rhea" id="RHEA:12705"/>
        <dbReference type="Rhea" id="RHEA-COMP:12143"/>
        <dbReference type="Rhea" id="RHEA-COMP:12144"/>
        <dbReference type="ChEBI" id="CHEBI:57856"/>
        <dbReference type="ChEBI" id="CHEBI:59789"/>
        <dbReference type="ChEBI" id="CHEBI:90596"/>
        <dbReference type="ChEBI" id="CHEBI:90598"/>
        <dbReference type="EC" id="2.1.1.77"/>
    </reaction>
</comment>
<dbReference type="PROSITE" id="PS01279">
    <property type="entry name" value="PCMT"/>
    <property type="match status" value="1"/>
</dbReference>
<evidence type="ECO:0000256" key="1">
    <source>
        <dbReference type="ARBA" id="ARBA00004496"/>
    </source>
</evidence>
<dbReference type="GO" id="GO:0030091">
    <property type="term" value="P:protein repair"/>
    <property type="evidence" value="ECO:0007669"/>
    <property type="project" value="UniProtKB-UniRule"/>
</dbReference>
<comment type="subcellular location">
    <subcellularLocation>
        <location evidence="1 7">Cytoplasm</location>
    </subcellularLocation>
</comment>
<keyword evidence="6 7" id="KW-0949">S-adenosyl-L-methionine</keyword>
<dbReference type="GO" id="GO:0004719">
    <property type="term" value="F:protein-L-isoaspartate (D-aspartate) O-methyltransferase activity"/>
    <property type="evidence" value="ECO:0007669"/>
    <property type="project" value="UniProtKB-UniRule"/>
</dbReference>
<dbReference type="GO" id="GO:0005737">
    <property type="term" value="C:cytoplasm"/>
    <property type="evidence" value="ECO:0007669"/>
    <property type="project" value="UniProtKB-SubCell"/>
</dbReference>
<evidence type="ECO:0000256" key="3">
    <source>
        <dbReference type="ARBA" id="ARBA00022490"/>
    </source>
</evidence>
<dbReference type="FunFam" id="3.40.50.150:FF:000010">
    <property type="entry name" value="Protein-L-isoaspartate O-methyltransferase"/>
    <property type="match status" value="1"/>
</dbReference>
<gene>
    <name evidence="7" type="primary">pcm</name>
    <name evidence="8" type="ORF">TST_0484</name>
</gene>
<dbReference type="EMBL" id="AP013035">
    <property type="protein sequence ID" value="BAT71291.1"/>
    <property type="molecule type" value="Genomic_DNA"/>
</dbReference>
<dbReference type="NCBIfam" id="NF001453">
    <property type="entry name" value="PRK00312.1"/>
    <property type="match status" value="1"/>
</dbReference>
<dbReference type="PANTHER" id="PTHR11579">
    <property type="entry name" value="PROTEIN-L-ISOASPARTATE O-METHYLTRANSFERASE"/>
    <property type="match status" value="1"/>
</dbReference>
<dbReference type="RefSeq" id="WP_068549209.1">
    <property type="nucleotide sequence ID" value="NZ_AP013035.1"/>
</dbReference>
<evidence type="ECO:0000256" key="2">
    <source>
        <dbReference type="ARBA" id="ARBA00005369"/>
    </source>
</evidence>
<dbReference type="OrthoDB" id="9772751at2"/>
<dbReference type="KEGG" id="ttk:TST_0484"/>
<dbReference type="HAMAP" id="MF_00090">
    <property type="entry name" value="PIMT"/>
    <property type="match status" value="1"/>
</dbReference>
<dbReference type="Gene3D" id="3.40.50.150">
    <property type="entry name" value="Vaccinia Virus protein VP39"/>
    <property type="match status" value="1"/>
</dbReference>
<evidence type="ECO:0000256" key="5">
    <source>
        <dbReference type="ARBA" id="ARBA00022679"/>
    </source>
</evidence>
<evidence type="ECO:0000313" key="8">
    <source>
        <dbReference type="EMBL" id="BAT71291.1"/>
    </source>
</evidence>
<evidence type="ECO:0000256" key="6">
    <source>
        <dbReference type="ARBA" id="ARBA00022691"/>
    </source>
</evidence>
<comment type="function">
    <text evidence="7">Catalyzes the methyl esterification of L-isoaspartyl residues in peptides and proteins that result from spontaneous decomposition of normal L-aspartyl and L-asparaginyl residues. It plays a role in the repair and/or degradation of damaged proteins.</text>
</comment>
<dbReference type="Pfam" id="PF01135">
    <property type="entry name" value="PCMT"/>
    <property type="match status" value="1"/>
</dbReference>
<dbReference type="GO" id="GO:0032259">
    <property type="term" value="P:methylation"/>
    <property type="evidence" value="ECO:0007669"/>
    <property type="project" value="UniProtKB-KW"/>
</dbReference>
<protein>
    <recommendedName>
        <fullName evidence="7">Protein-L-isoaspartate O-methyltransferase</fullName>
        <ecNumber evidence="7">2.1.1.77</ecNumber>
    </recommendedName>
    <alternativeName>
        <fullName evidence="7">L-isoaspartyl protein carboxyl methyltransferase</fullName>
    </alternativeName>
    <alternativeName>
        <fullName evidence="7">Protein L-isoaspartyl methyltransferase</fullName>
    </alternativeName>
    <alternativeName>
        <fullName evidence="7">Protein-beta-aspartate methyltransferase</fullName>
        <shortName evidence="7">PIMT</shortName>
    </alternativeName>
</protein>
<evidence type="ECO:0000313" key="9">
    <source>
        <dbReference type="Proteomes" id="UP000063234"/>
    </source>
</evidence>
<evidence type="ECO:0000256" key="4">
    <source>
        <dbReference type="ARBA" id="ARBA00022603"/>
    </source>
</evidence>
<evidence type="ECO:0000256" key="7">
    <source>
        <dbReference type="HAMAP-Rule" id="MF_00090"/>
    </source>
</evidence>
<dbReference type="InterPro" id="IPR029063">
    <property type="entry name" value="SAM-dependent_MTases_sf"/>
</dbReference>
<dbReference type="SUPFAM" id="SSF53335">
    <property type="entry name" value="S-adenosyl-L-methionine-dependent methyltransferases"/>
    <property type="match status" value="1"/>
</dbReference>
<keyword evidence="9" id="KW-1185">Reference proteome</keyword>
<accession>A0A0S3QSI5</accession>
<dbReference type="AlphaFoldDB" id="A0A0S3QSI5"/>
<keyword evidence="5 7" id="KW-0808">Transferase</keyword>
<feature type="active site" evidence="7">
    <location>
        <position position="62"/>
    </location>
</feature>
<keyword evidence="4 7" id="KW-0489">Methyltransferase</keyword>
<dbReference type="PATRIC" id="fig|1298851.3.peg.496"/>
<dbReference type="EC" id="2.1.1.77" evidence="7"/>
<dbReference type="PANTHER" id="PTHR11579:SF0">
    <property type="entry name" value="PROTEIN-L-ISOASPARTATE(D-ASPARTATE) O-METHYLTRANSFERASE"/>
    <property type="match status" value="1"/>
</dbReference>
<comment type="similarity">
    <text evidence="2 7">Belongs to the methyltransferase superfamily. L-isoaspartyl/D-aspartyl protein methyltransferase family.</text>
</comment>
<name>A0A0S3QSI5_THET7</name>
<organism evidence="8 9">
    <name type="scientific">Thermosulfidibacter takaii (strain DSM 17441 / JCM 13301 / NBRC 103674 / ABI70S6)</name>
    <dbReference type="NCBI Taxonomy" id="1298851"/>
    <lineage>
        <taxon>Bacteria</taxon>
        <taxon>Pseudomonadati</taxon>
        <taxon>Thermosulfidibacterota</taxon>
        <taxon>Thermosulfidibacteria</taxon>
        <taxon>Thermosulfidibacterales</taxon>
        <taxon>Thermosulfidibacteraceae</taxon>
    </lineage>
</organism>
<proteinExistence type="inferred from homology"/>
<dbReference type="Proteomes" id="UP000063234">
    <property type="component" value="Chromosome"/>
</dbReference>
<dbReference type="CDD" id="cd02440">
    <property type="entry name" value="AdoMet_MTases"/>
    <property type="match status" value="1"/>
</dbReference>
<sequence length="216" mass="23936">MKDPFSEQRLALVEKIRRHGIKDPRVLEAILKVPRHLFVPKELIHEAYVDAPLPIGEGQTISQPYIVALMTEALELDENSKVLEIGTGSGYQAAILAEIAKEVYTVERIPSLKEKARKVLDALGYENIKFKVGDGTEGWPEYAPYDAIIVTAGAPEIPKPLVEQLKVGGRLVIPVGDELTQRLLKITKVDETGRIRVQDLGGCVFVKLKGKYGWKG</sequence>
<dbReference type="InterPro" id="IPR000682">
    <property type="entry name" value="PCMT"/>
</dbReference>